<dbReference type="AlphaFoldDB" id="H0R2S4"/>
<dbReference type="EMBL" id="BAEH01000083">
    <property type="protein sequence ID" value="GAB19375.1"/>
    <property type="molecule type" value="Genomic_DNA"/>
</dbReference>
<dbReference type="STRING" id="1077974.GOEFS_083_00050"/>
<proteinExistence type="predicted"/>
<comment type="caution">
    <text evidence="1">The sequence shown here is derived from an EMBL/GenBank/DDBJ whole genome shotgun (WGS) entry which is preliminary data.</text>
</comment>
<dbReference type="Proteomes" id="UP000035034">
    <property type="component" value="Unassembled WGS sequence"/>
</dbReference>
<keyword evidence="2" id="KW-1185">Reference proteome</keyword>
<dbReference type="RefSeq" id="WP_007318710.1">
    <property type="nucleotide sequence ID" value="NZ_BAEH01000083.1"/>
</dbReference>
<dbReference type="OrthoDB" id="5198758at2"/>
<organism evidence="1 2">
    <name type="scientific">Gordonia effusa NBRC 100432</name>
    <dbReference type="NCBI Taxonomy" id="1077974"/>
    <lineage>
        <taxon>Bacteria</taxon>
        <taxon>Bacillati</taxon>
        <taxon>Actinomycetota</taxon>
        <taxon>Actinomycetes</taxon>
        <taxon>Mycobacteriales</taxon>
        <taxon>Gordoniaceae</taxon>
        <taxon>Gordonia</taxon>
    </lineage>
</organism>
<protein>
    <submittedName>
        <fullName evidence="1">Uncharacterized protein</fullName>
    </submittedName>
</protein>
<sequence length="196" mass="21932">MSDEVSWDDVFGDLDVRVLDHDQRLDWINDRIHRTLHGKDWAALSAGEEGQLAWDAAVRTFLEGIWVACIFSCHVVCEREVAGVLSSSHAALNGWLPKSWESFGLGRLLGEASKHQLLPPDLIEDVRQVADARKPYGHWRSAVHEESLMNRVGAEHEQTGNTDYANLVQRMVVRDAAHAMDTTIRLYFGSFGLGGP</sequence>
<accession>H0R2S4</accession>
<gene>
    <name evidence="1" type="ORF">GOEFS_083_00050</name>
</gene>
<name>H0R2S4_9ACTN</name>
<evidence type="ECO:0000313" key="2">
    <source>
        <dbReference type="Proteomes" id="UP000035034"/>
    </source>
</evidence>
<evidence type="ECO:0000313" key="1">
    <source>
        <dbReference type="EMBL" id="GAB19375.1"/>
    </source>
</evidence>
<reference evidence="1 2" key="1">
    <citation type="submission" date="2011-12" db="EMBL/GenBank/DDBJ databases">
        <title>Whole genome shotgun sequence of Gordonia effusa NBRC 100432.</title>
        <authorList>
            <person name="Yoshida I."/>
            <person name="Takarada H."/>
            <person name="Hosoyama A."/>
            <person name="Tsuchikane K."/>
            <person name="Katsumata H."/>
            <person name="Yamazaki S."/>
            <person name="Fujita N."/>
        </authorList>
    </citation>
    <scope>NUCLEOTIDE SEQUENCE [LARGE SCALE GENOMIC DNA]</scope>
    <source>
        <strain evidence="1 2">NBRC 100432</strain>
    </source>
</reference>